<accession>A0A0F9C5Y8</accession>
<dbReference type="SUPFAM" id="SSF52540">
    <property type="entry name" value="P-loop containing nucleoside triphosphate hydrolases"/>
    <property type="match status" value="1"/>
</dbReference>
<evidence type="ECO:0000259" key="1">
    <source>
        <dbReference type="Pfam" id="PF00176"/>
    </source>
</evidence>
<dbReference type="EMBL" id="LAZR01034692">
    <property type="protein sequence ID" value="KKL44619.1"/>
    <property type="molecule type" value="Genomic_DNA"/>
</dbReference>
<evidence type="ECO:0000313" key="2">
    <source>
        <dbReference type="EMBL" id="KKL44619.1"/>
    </source>
</evidence>
<gene>
    <name evidence="2" type="ORF">LCGC14_2363850</name>
</gene>
<dbReference type="GO" id="GO:0005524">
    <property type="term" value="F:ATP binding"/>
    <property type="evidence" value="ECO:0007669"/>
    <property type="project" value="InterPro"/>
</dbReference>
<dbReference type="Pfam" id="PF00176">
    <property type="entry name" value="SNF2-rel_dom"/>
    <property type="match status" value="1"/>
</dbReference>
<comment type="caution">
    <text evidence="2">The sequence shown here is derived from an EMBL/GenBank/DDBJ whole genome shotgun (WGS) entry which is preliminary data.</text>
</comment>
<dbReference type="Gene3D" id="3.40.50.300">
    <property type="entry name" value="P-loop containing nucleotide triphosphate hydrolases"/>
    <property type="match status" value="1"/>
</dbReference>
<name>A0A0F9C5Y8_9ZZZZ</name>
<dbReference type="Gene3D" id="3.40.50.10810">
    <property type="entry name" value="Tandem AAA-ATPase domain"/>
    <property type="match status" value="1"/>
</dbReference>
<sequence>STLTALDILWLAGSQFWPALVLAPKRVARDVWDAEGYKWDHLRHLRISKIIGTPEERGLAAIRPADVYTINYESVPWLVEFFGGQKRWPFKIIIADESRKLQGFRIVHGGIRAAALSRIAKITGRWINLTGTPAPEGLTDLWGPNWFVDFGNTLGRTHTAYAGRWFRKTDFGLEPHAHSRDEMMKLIAPFTISLDAKDYYDGLEDPVERPVYFDLPPGSRKIYNDMEIDLFAELPQNEIEAMNAGSKYGKCSQIASGAVYVDDFGNWELIHNEKIRLLKEIVDELCGDPLLVAYHFKHDKARILKAFPHARVYDTKQDEDDWNAGKIGMMLAHPMSAGHGLNWQDGGCNIALFSSIPSAELRAQIIARIGPLRQLQSGHPRPVNVFSLIARDTVNELDYHRAQNKMSFQESIRAYVKRKRR</sequence>
<proteinExistence type="predicted"/>
<feature type="domain" description="SNF2 N-terminal" evidence="1">
    <location>
        <begin position="18"/>
        <end position="247"/>
    </location>
</feature>
<protein>
    <recommendedName>
        <fullName evidence="1">SNF2 N-terminal domain-containing protein</fullName>
    </recommendedName>
</protein>
<dbReference type="InterPro" id="IPR027417">
    <property type="entry name" value="P-loop_NTPase"/>
</dbReference>
<organism evidence="2">
    <name type="scientific">marine sediment metagenome</name>
    <dbReference type="NCBI Taxonomy" id="412755"/>
    <lineage>
        <taxon>unclassified sequences</taxon>
        <taxon>metagenomes</taxon>
        <taxon>ecological metagenomes</taxon>
    </lineage>
</organism>
<dbReference type="InterPro" id="IPR000330">
    <property type="entry name" value="SNF2_N"/>
</dbReference>
<dbReference type="AlphaFoldDB" id="A0A0F9C5Y8"/>
<reference evidence="2" key="1">
    <citation type="journal article" date="2015" name="Nature">
        <title>Complex archaea that bridge the gap between prokaryotes and eukaryotes.</title>
        <authorList>
            <person name="Spang A."/>
            <person name="Saw J.H."/>
            <person name="Jorgensen S.L."/>
            <person name="Zaremba-Niedzwiedzka K."/>
            <person name="Martijn J."/>
            <person name="Lind A.E."/>
            <person name="van Eijk R."/>
            <person name="Schleper C."/>
            <person name="Guy L."/>
            <person name="Ettema T.J."/>
        </authorList>
    </citation>
    <scope>NUCLEOTIDE SEQUENCE</scope>
</reference>
<dbReference type="InterPro" id="IPR038718">
    <property type="entry name" value="SNF2-like_sf"/>
</dbReference>
<feature type="non-terminal residue" evidence="2">
    <location>
        <position position="1"/>
    </location>
</feature>